<organism evidence="1 3">
    <name type="scientific">Gossypium arboreum</name>
    <name type="common">Tree cotton</name>
    <name type="synonym">Gossypium nanking</name>
    <dbReference type="NCBI Taxonomy" id="29729"/>
    <lineage>
        <taxon>Eukaryota</taxon>
        <taxon>Viridiplantae</taxon>
        <taxon>Streptophyta</taxon>
        <taxon>Embryophyta</taxon>
        <taxon>Tracheophyta</taxon>
        <taxon>Spermatophyta</taxon>
        <taxon>Magnoliopsida</taxon>
        <taxon>eudicotyledons</taxon>
        <taxon>Gunneridae</taxon>
        <taxon>Pentapetalae</taxon>
        <taxon>rosids</taxon>
        <taxon>malvids</taxon>
        <taxon>Malvales</taxon>
        <taxon>Malvaceae</taxon>
        <taxon>Malvoideae</taxon>
        <taxon>Gossypium</taxon>
    </lineage>
</organism>
<dbReference type="EMBL" id="KN428218">
    <property type="protein sequence ID" value="KHG24280.1"/>
    <property type="molecule type" value="Genomic_DNA"/>
</dbReference>
<evidence type="ECO:0000313" key="2">
    <source>
        <dbReference type="EMBL" id="KHG24280.1"/>
    </source>
</evidence>
<dbReference type="Proteomes" id="UP000032142">
    <property type="component" value="Unassembled WGS sequence"/>
</dbReference>
<name>A0A0B0NGX1_GOSAR</name>
<reference evidence="1" key="1">
    <citation type="submission" date="2014-09" db="EMBL/GenBank/DDBJ databases">
        <title>G. arboreum L. cv. AKA8401 A2 genome assembly version 1.0.</title>
        <authorList>
            <person name="Mudge J."/>
            <person name="Ramaraj T."/>
            <person name="Lindquist I.E."/>
            <person name="Bharti A.K."/>
            <person name="Sundararajan A."/>
            <person name="Cameron C.T."/>
            <person name="Woodward J.E."/>
            <person name="May G.D."/>
            <person name="Brubaker C."/>
            <person name="Broadhvest J."/>
            <person name="Wilkins T.A."/>
        </authorList>
    </citation>
    <scope>NUCLEOTIDE SEQUENCE</scope>
</reference>
<evidence type="ECO:0000313" key="3">
    <source>
        <dbReference type="Proteomes" id="UP000032142"/>
    </source>
</evidence>
<sequence>MMQINHYSFQYI</sequence>
<accession>A0A0B0NGX1</accession>
<reference evidence="3" key="2">
    <citation type="submission" date="2014-09" db="EMBL/GenBank/DDBJ databases">
        <authorList>
            <person name="Mudge J."/>
            <person name="Ramaraj T."/>
            <person name="Lindquist I.E."/>
            <person name="Bharti A.K."/>
            <person name="Sundararajan A."/>
            <person name="Cameron C.T."/>
            <person name="Woodward J.E."/>
            <person name="May G.D."/>
            <person name="Brubaker C."/>
            <person name="Broadhvest J."/>
            <person name="Wilkins T.A."/>
        </authorList>
    </citation>
    <scope>NUCLEOTIDE SEQUENCE</scope>
    <source>
        <strain evidence="3">cv. AKA8401</strain>
    </source>
</reference>
<proteinExistence type="predicted"/>
<dbReference type="EMBL" id="KN395175">
    <property type="protein sequence ID" value="KHG11069.1"/>
    <property type="molecule type" value="Genomic_DNA"/>
</dbReference>
<keyword evidence="3" id="KW-1185">Reference proteome</keyword>
<gene>
    <name evidence="2" type="ORF">F383_31211</name>
    <name evidence="1" type="ORF">F383_37701</name>
</gene>
<evidence type="ECO:0000313" key="1">
    <source>
        <dbReference type="EMBL" id="KHG11069.1"/>
    </source>
</evidence>
<protein>
    <submittedName>
        <fullName evidence="1">Uncharacterized protein</fullName>
    </submittedName>
</protein>